<evidence type="ECO:0000256" key="9">
    <source>
        <dbReference type="ARBA" id="ARBA00023004"/>
    </source>
</evidence>
<comment type="cofactor">
    <cofactor evidence="1 13">
        <name>FMN</name>
        <dbReference type="ChEBI" id="CHEBI:58210"/>
    </cofactor>
</comment>
<keyword evidence="4 13" id="KW-0004">4Fe-4S</keyword>
<keyword evidence="9 13" id="KW-0408">Iron</keyword>
<dbReference type="Pfam" id="PF22461">
    <property type="entry name" value="SLBB_2"/>
    <property type="match status" value="1"/>
</dbReference>
<evidence type="ECO:0000256" key="5">
    <source>
        <dbReference type="ARBA" id="ARBA00022630"/>
    </source>
</evidence>
<dbReference type="Proteomes" id="UP001142648">
    <property type="component" value="Unassembled WGS sequence"/>
</dbReference>
<dbReference type="InterPro" id="IPR050837">
    <property type="entry name" value="ComplexI_51kDa_subunit"/>
</dbReference>
<dbReference type="Gene3D" id="1.20.1440.230">
    <property type="entry name" value="NADH-ubiquinone oxidoreductase 51kDa subunit, iron-sulphur binding domain"/>
    <property type="match status" value="1"/>
</dbReference>
<evidence type="ECO:0000256" key="10">
    <source>
        <dbReference type="ARBA" id="ARBA00023014"/>
    </source>
</evidence>
<dbReference type="Pfam" id="PF01512">
    <property type="entry name" value="Complex1_51K"/>
    <property type="match status" value="1"/>
</dbReference>
<dbReference type="PROSITE" id="PS00644">
    <property type="entry name" value="COMPLEX1_51K_1"/>
    <property type="match status" value="1"/>
</dbReference>
<evidence type="ECO:0000256" key="1">
    <source>
        <dbReference type="ARBA" id="ARBA00001917"/>
    </source>
</evidence>
<dbReference type="InterPro" id="IPR011537">
    <property type="entry name" value="NADH-UbQ_OxRdtase_suF"/>
</dbReference>
<evidence type="ECO:0000256" key="3">
    <source>
        <dbReference type="ARBA" id="ARBA00007523"/>
    </source>
</evidence>
<evidence type="ECO:0000256" key="11">
    <source>
        <dbReference type="ARBA" id="ARBA00023027"/>
    </source>
</evidence>
<evidence type="ECO:0000256" key="2">
    <source>
        <dbReference type="ARBA" id="ARBA00001966"/>
    </source>
</evidence>
<comment type="similarity">
    <text evidence="3 13">Belongs to the complex I 51 kDa subunit family.</text>
</comment>
<keyword evidence="5 13" id="KW-0285">Flavoprotein</keyword>
<comment type="caution">
    <text evidence="15">The sequence shown here is derived from an EMBL/GenBank/DDBJ whole genome shotgun (WGS) entry which is preliminary data.</text>
</comment>
<dbReference type="Pfam" id="PF10589">
    <property type="entry name" value="NADH_4Fe-4S"/>
    <property type="match status" value="1"/>
</dbReference>
<evidence type="ECO:0000256" key="13">
    <source>
        <dbReference type="RuleBase" id="RU364066"/>
    </source>
</evidence>
<keyword evidence="7 13" id="KW-0479">Metal-binding</keyword>
<dbReference type="EMBL" id="JAOAMV010000003">
    <property type="protein sequence ID" value="MCT2558715.1"/>
    <property type="molecule type" value="Genomic_DNA"/>
</dbReference>
<dbReference type="GO" id="GO:0046872">
    <property type="term" value="F:metal ion binding"/>
    <property type="evidence" value="ECO:0007669"/>
    <property type="project" value="UniProtKB-KW"/>
</dbReference>
<proteinExistence type="inferred from homology"/>
<dbReference type="SUPFAM" id="SSF140490">
    <property type="entry name" value="Nqo1C-terminal domain-like"/>
    <property type="match status" value="1"/>
</dbReference>
<keyword evidence="13" id="KW-0874">Quinone</keyword>
<keyword evidence="8" id="KW-1278">Translocase</keyword>
<dbReference type="InterPro" id="IPR019575">
    <property type="entry name" value="Nuop51_4Fe4S-bd"/>
</dbReference>
<comment type="catalytic activity">
    <reaction evidence="12 13">
        <text>a quinone + NADH + 5 H(+)(in) = a quinol + NAD(+) + 4 H(+)(out)</text>
        <dbReference type="Rhea" id="RHEA:57888"/>
        <dbReference type="ChEBI" id="CHEBI:15378"/>
        <dbReference type="ChEBI" id="CHEBI:24646"/>
        <dbReference type="ChEBI" id="CHEBI:57540"/>
        <dbReference type="ChEBI" id="CHEBI:57945"/>
        <dbReference type="ChEBI" id="CHEBI:132124"/>
    </reaction>
</comment>
<dbReference type="FunFam" id="1.20.1440.230:FF:000001">
    <property type="entry name" value="Mitochondrial NADH dehydrogenase flavoprotein 1"/>
    <property type="match status" value="1"/>
</dbReference>
<dbReference type="SMART" id="SM00928">
    <property type="entry name" value="NADH_4Fe-4S"/>
    <property type="match status" value="1"/>
</dbReference>
<dbReference type="SUPFAM" id="SSF142019">
    <property type="entry name" value="Nqo1 FMN-binding domain-like"/>
    <property type="match status" value="1"/>
</dbReference>
<keyword evidence="16" id="KW-1185">Reference proteome</keyword>
<dbReference type="SUPFAM" id="SSF142984">
    <property type="entry name" value="Nqo1 middle domain-like"/>
    <property type="match status" value="1"/>
</dbReference>
<dbReference type="GO" id="GO:0051539">
    <property type="term" value="F:4 iron, 4 sulfur cluster binding"/>
    <property type="evidence" value="ECO:0007669"/>
    <property type="project" value="UniProtKB-UniRule"/>
</dbReference>
<accession>A0A9X2W2E9</accession>
<comment type="function">
    <text evidence="13">NDH-1 shuttles electrons from NADH, via FMN and iron-sulfur (Fe-S) centers, to quinones in the respiratory chain.</text>
</comment>
<name>A0A9X2W2E9_9SPHN</name>
<dbReference type="NCBIfam" id="TIGR01959">
    <property type="entry name" value="nuoF_fam"/>
    <property type="match status" value="1"/>
</dbReference>
<dbReference type="NCBIfam" id="NF010120">
    <property type="entry name" value="PRK13596.1"/>
    <property type="match status" value="1"/>
</dbReference>
<evidence type="ECO:0000256" key="8">
    <source>
        <dbReference type="ARBA" id="ARBA00022967"/>
    </source>
</evidence>
<evidence type="ECO:0000256" key="12">
    <source>
        <dbReference type="ARBA" id="ARBA00047712"/>
    </source>
</evidence>
<dbReference type="Gene3D" id="3.40.50.11540">
    <property type="entry name" value="NADH-ubiquinone oxidoreductase 51kDa subunit"/>
    <property type="match status" value="1"/>
</dbReference>
<dbReference type="GO" id="GO:0008137">
    <property type="term" value="F:NADH dehydrogenase (ubiquinone) activity"/>
    <property type="evidence" value="ECO:0007669"/>
    <property type="project" value="InterPro"/>
</dbReference>
<dbReference type="PROSITE" id="PS00645">
    <property type="entry name" value="COMPLEX1_51K_2"/>
    <property type="match status" value="1"/>
</dbReference>
<evidence type="ECO:0000259" key="14">
    <source>
        <dbReference type="SMART" id="SM00928"/>
    </source>
</evidence>
<protein>
    <recommendedName>
        <fullName evidence="13">NADH-quinone oxidoreductase subunit F</fullName>
        <ecNumber evidence="13">7.1.1.-</ecNumber>
    </recommendedName>
</protein>
<dbReference type="GO" id="GO:0048038">
    <property type="term" value="F:quinone binding"/>
    <property type="evidence" value="ECO:0007669"/>
    <property type="project" value="UniProtKB-KW"/>
</dbReference>
<dbReference type="FunFam" id="3.10.20.600:FF:000001">
    <property type="entry name" value="NADH dehydrogenase [ubiquinone] flavoprotein 1, mitochondrial"/>
    <property type="match status" value="1"/>
</dbReference>
<dbReference type="InterPro" id="IPR001949">
    <property type="entry name" value="NADH-UbQ_OxRdtase_51kDa_CS"/>
</dbReference>
<gene>
    <name evidence="15" type="primary">nuoF</name>
    <name evidence="15" type="ORF">N0B51_06955</name>
</gene>
<dbReference type="InterPro" id="IPR054765">
    <property type="entry name" value="SLBB_dom"/>
</dbReference>
<sequence>MSLADKDRIFTNLYGYQDWGLKAAQTRGDWDDTKTLMARGQDAIIDEIKESGLRGRGGAGFPTGMKWSFMPKESKDGRPSFLVINADESEPGSCKDREIIRHDPHKLIEGALVAGYAMRARAAYIYIRGEFIREAETLFKAVAEAYDAGLLGKNAAGSGYDFDVFVHRGAGAYICGEETAMIESLEGKKGQPRLKPPFPAGAGLYGCPTTVNNVESIAVVPTILRRGASWFASFGRPNNAGTKLFQISGHVNRPCVVEEAMSIPFGELIEKHCGGIIGGRDNLLAVIPGGSSVPLVPADQIWDCPMDFDGLKEVGSGLGTAAAIVMDKSTDIVRAISRISYFYKHESCGQCTPCREGVGWMWRVMERLRTGDAHVEEIDMLHQVTKQVEGHTICALGDAAAWPIQGLIKHFRPEIERRIAEAGNIAEAAE</sequence>
<evidence type="ECO:0000256" key="4">
    <source>
        <dbReference type="ARBA" id="ARBA00022485"/>
    </source>
</evidence>
<dbReference type="Gene3D" id="3.10.20.600">
    <property type="match status" value="1"/>
</dbReference>
<dbReference type="GO" id="GO:0051287">
    <property type="term" value="F:NAD binding"/>
    <property type="evidence" value="ECO:0007669"/>
    <property type="project" value="UniProtKB-UniRule"/>
</dbReference>
<evidence type="ECO:0000256" key="7">
    <source>
        <dbReference type="ARBA" id="ARBA00022723"/>
    </source>
</evidence>
<dbReference type="AlphaFoldDB" id="A0A9X2W2E9"/>
<dbReference type="InterPro" id="IPR037225">
    <property type="entry name" value="Nuo51_FMN-bd_sf"/>
</dbReference>
<keyword evidence="6 13" id="KW-0288">FMN</keyword>
<organism evidence="15 16">
    <name type="scientific">Tsuneonella litorea</name>
    <dbReference type="NCBI Taxonomy" id="2976475"/>
    <lineage>
        <taxon>Bacteria</taxon>
        <taxon>Pseudomonadati</taxon>
        <taxon>Pseudomonadota</taxon>
        <taxon>Alphaproteobacteria</taxon>
        <taxon>Sphingomonadales</taxon>
        <taxon>Erythrobacteraceae</taxon>
        <taxon>Tsuneonella</taxon>
    </lineage>
</organism>
<dbReference type="GO" id="GO:0010181">
    <property type="term" value="F:FMN binding"/>
    <property type="evidence" value="ECO:0007669"/>
    <property type="project" value="InterPro"/>
</dbReference>
<feature type="domain" description="NADH-ubiquinone oxidoreductase 51kDa subunit iron-sulphur binding" evidence="14">
    <location>
        <begin position="333"/>
        <end position="378"/>
    </location>
</feature>
<dbReference type="InterPro" id="IPR011538">
    <property type="entry name" value="Nuo51_FMN-bd"/>
</dbReference>
<keyword evidence="10 13" id="KW-0411">Iron-sulfur</keyword>
<reference evidence="15" key="1">
    <citation type="submission" date="2022-09" db="EMBL/GenBank/DDBJ databases">
        <title>The genome sequence of Tsuneonella sp. YG55.</title>
        <authorList>
            <person name="Liu Y."/>
        </authorList>
    </citation>
    <scope>NUCLEOTIDE SEQUENCE</scope>
    <source>
        <strain evidence="15">YG55</strain>
    </source>
</reference>
<evidence type="ECO:0000313" key="15">
    <source>
        <dbReference type="EMBL" id="MCT2558715.1"/>
    </source>
</evidence>
<evidence type="ECO:0000256" key="6">
    <source>
        <dbReference type="ARBA" id="ARBA00022643"/>
    </source>
</evidence>
<evidence type="ECO:0000313" key="16">
    <source>
        <dbReference type="Proteomes" id="UP001142648"/>
    </source>
</evidence>
<keyword evidence="11 13" id="KW-0520">NAD</keyword>
<dbReference type="PANTHER" id="PTHR11780">
    <property type="entry name" value="NADH-UBIQUINONE OXIDOREDUCTASE FLAVOPROTEIN 1 NDUFV1"/>
    <property type="match status" value="1"/>
</dbReference>
<comment type="cofactor">
    <cofactor evidence="2 13">
        <name>[4Fe-4S] cluster</name>
        <dbReference type="ChEBI" id="CHEBI:49883"/>
    </cofactor>
</comment>
<dbReference type="FunFam" id="3.40.50.11540:FF:000001">
    <property type="entry name" value="NADH dehydrogenase [ubiquinone] flavoprotein 1, mitochondrial"/>
    <property type="match status" value="1"/>
</dbReference>
<dbReference type="PANTHER" id="PTHR11780:SF10">
    <property type="entry name" value="NADH DEHYDROGENASE [UBIQUINONE] FLAVOPROTEIN 1, MITOCHONDRIAL"/>
    <property type="match status" value="1"/>
</dbReference>
<dbReference type="RefSeq" id="WP_259961588.1">
    <property type="nucleotide sequence ID" value="NZ_JAOAMV010000003.1"/>
</dbReference>
<dbReference type="InterPro" id="IPR037207">
    <property type="entry name" value="Nuop51_4Fe4S-bd_sf"/>
</dbReference>
<dbReference type="EC" id="7.1.1.-" evidence="13"/>